<name>A0AAV7L0D6_PLEWA</name>
<gene>
    <name evidence="1" type="ORF">NDU88_004769</name>
</gene>
<evidence type="ECO:0000313" key="2">
    <source>
        <dbReference type="Proteomes" id="UP001066276"/>
    </source>
</evidence>
<sequence>MKPEQENEPAIGKKKKPMKRCLHASTTAKNNRCIPYCCFYYVRRQVAACLFAAPVTRAQRSCYFELSASALGSAFVYFIARRVRSEFQAFLYGRRQVAVCLFIAPVTRT</sequence>
<comment type="caution">
    <text evidence="1">The sequence shown here is derived from an EMBL/GenBank/DDBJ whole genome shotgun (WGS) entry which is preliminary data.</text>
</comment>
<protein>
    <submittedName>
        <fullName evidence="1">Uncharacterized protein</fullName>
    </submittedName>
</protein>
<dbReference type="EMBL" id="JANPWB010000016">
    <property type="protein sequence ID" value="KAJ1084623.1"/>
    <property type="molecule type" value="Genomic_DNA"/>
</dbReference>
<keyword evidence="2" id="KW-1185">Reference proteome</keyword>
<reference evidence="1" key="1">
    <citation type="journal article" date="2022" name="bioRxiv">
        <title>Sequencing and chromosome-scale assembly of the giantPleurodeles waltlgenome.</title>
        <authorList>
            <person name="Brown T."/>
            <person name="Elewa A."/>
            <person name="Iarovenko S."/>
            <person name="Subramanian E."/>
            <person name="Araus A.J."/>
            <person name="Petzold A."/>
            <person name="Susuki M."/>
            <person name="Suzuki K.-i.T."/>
            <person name="Hayashi T."/>
            <person name="Toyoda A."/>
            <person name="Oliveira C."/>
            <person name="Osipova E."/>
            <person name="Leigh N.D."/>
            <person name="Simon A."/>
            <person name="Yun M.H."/>
        </authorList>
    </citation>
    <scope>NUCLEOTIDE SEQUENCE</scope>
    <source>
        <strain evidence="1">20211129_DDA</strain>
        <tissue evidence="1">Liver</tissue>
    </source>
</reference>
<dbReference type="Proteomes" id="UP001066276">
    <property type="component" value="Chromosome 12"/>
</dbReference>
<dbReference type="AlphaFoldDB" id="A0AAV7L0D6"/>
<accession>A0AAV7L0D6</accession>
<evidence type="ECO:0000313" key="1">
    <source>
        <dbReference type="EMBL" id="KAJ1084623.1"/>
    </source>
</evidence>
<proteinExistence type="predicted"/>
<organism evidence="1 2">
    <name type="scientific">Pleurodeles waltl</name>
    <name type="common">Iberian ribbed newt</name>
    <dbReference type="NCBI Taxonomy" id="8319"/>
    <lineage>
        <taxon>Eukaryota</taxon>
        <taxon>Metazoa</taxon>
        <taxon>Chordata</taxon>
        <taxon>Craniata</taxon>
        <taxon>Vertebrata</taxon>
        <taxon>Euteleostomi</taxon>
        <taxon>Amphibia</taxon>
        <taxon>Batrachia</taxon>
        <taxon>Caudata</taxon>
        <taxon>Salamandroidea</taxon>
        <taxon>Salamandridae</taxon>
        <taxon>Pleurodelinae</taxon>
        <taxon>Pleurodeles</taxon>
    </lineage>
</organism>